<feature type="transmembrane region" description="Helical" evidence="7">
    <location>
        <begin position="231"/>
        <end position="256"/>
    </location>
</feature>
<feature type="transmembrane region" description="Helical" evidence="7">
    <location>
        <begin position="85"/>
        <end position="106"/>
    </location>
</feature>
<proteinExistence type="predicted"/>
<dbReference type="InterPro" id="IPR048279">
    <property type="entry name" value="MdtK-like"/>
</dbReference>
<evidence type="ECO:0000256" key="3">
    <source>
        <dbReference type="ARBA" id="ARBA00022475"/>
    </source>
</evidence>
<organism evidence="8 9">
    <name type="scientific">Cetobacterium ceti</name>
    <dbReference type="NCBI Taxonomy" id="180163"/>
    <lineage>
        <taxon>Bacteria</taxon>
        <taxon>Fusobacteriati</taxon>
        <taxon>Fusobacteriota</taxon>
        <taxon>Fusobacteriia</taxon>
        <taxon>Fusobacteriales</taxon>
        <taxon>Fusobacteriaceae</taxon>
        <taxon>Cetobacterium</taxon>
    </lineage>
</organism>
<dbReference type="GO" id="GO:0042910">
    <property type="term" value="F:xenobiotic transmembrane transporter activity"/>
    <property type="evidence" value="ECO:0007669"/>
    <property type="project" value="InterPro"/>
</dbReference>
<evidence type="ECO:0000256" key="5">
    <source>
        <dbReference type="ARBA" id="ARBA00022989"/>
    </source>
</evidence>
<dbReference type="Pfam" id="PF01554">
    <property type="entry name" value="MatE"/>
    <property type="match status" value="2"/>
</dbReference>
<dbReference type="STRING" id="180163.SAMN02745174_01346"/>
<keyword evidence="6 7" id="KW-0472">Membrane</keyword>
<keyword evidence="2" id="KW-0813">Transport</keyword>
<keyword evidence="4 7" id="KW-0812">Transmembrane</keyword>
<dbReference type="RefSeq" id="WP_078693841.1">
    <property type="nucleotide sequence ID" value="NZ_FUWX01000009.1"/>
</dbReference>
<dbReference type="InterPro" id="IPR047135">
    <property type="entry name" value="YsiQ"/>
</dbReference>
<feature type="transmembrane region" description="Helical" evidence="7">
    <location>
        <begin position="379"/>
        <end position="400"/>
    </location>
</feature>
<evidence type="ECO:0000256" key="4">
    <source>
        <dbReference type="ARBA" id="ARBA00022692"/>
    </source>
</evidence>
<feature type="transmembrane region" description="Helical" evidence="7">
    <location>
        <begin position="346"/>
        <end position="367"/>
    </location>
</feature>
<dbReference type="PANTHER" id="PTHR42925">
    <property type="entry name" value="MULTIDRUG AND TOXIN EFFLUX PROTEIN MATE FAMILY"/>
    <property type="match status" value="1"/>
</dbReference>
<dbReference type="PIRSF" id="PIRSF006603">
    <property type="entry name" value="DinF"/>
    <property type="match status" value="1"/>
</dbReference>
<dbReference type="AlphaFoldDB" id="A0A1T4MWF3"/>
<evidence type="ECO:0000256" key="2">
    <source>
        <dbReference type="ARBA" id="ARBA00022448"/>
    </source>
</evidence>
<evidence type="ECO:0000313" key="9">
    <source>
        <dbReference type="Proteomes" id="UP000191153"/>
    </source>
</evidence>
<protein>
    <submittedName>
        <fullName evidence="8">Putative efflux protein, MATE family</fullName>
    </submittedName>
</protein>
<feature type="transmembrane region" description="Helical" evidence="7">
    <location>
        <begin position="268"/>
        <end position="293"/>
    </location>
</feature>
<dbReference type="NCBIfam" id="TIGR00797">
    <property type="entry name" value="matE"/>
    <property type="match status" value="1"/>
</dbReference>
<feature type="transmembrane region" description="Helical" evidence="7">
    <location>
        <begin position="126"/>
        <end position="146"/>
    </location>
</feature>
<accession>A0A1T4MWF3</accession>
<keyword evidence="3" id="KW-1003">Cell membrane</keyword>
<evidence type="ECO:0000256" key="6">
    <source>
        <dbReference type="ARBA" id="ARBA00023136"/>
    </source>
</evidence>
<dbReference type="OrthoDB" id="62420at2"/>
<gene>
    <name evidence="8" type="ORF">SAMN02745174_01346</name>
</gene>
<dbReference type="GO" id="GO:0015297">
    <property type="term" value="F:antiporter activity"/>
    <property type="evidence" value="ECO:0007669"/>
    <property type="project" value="InterPro"/>
</dbReference>
<reference evidence="8 9" key="1">
    <citation type="submission" date="2017-02" db="EMBL/GenBank/DDBJ databases">
        <authorList>
            <person name="Peterson S.W."/>
        </authorList>
    </citation>
    <scope>NUCLEOTIDE SEQUENCE [LARGE SCALE GENOMIC DNA]</scope>
    <source>
        <strain evidence="8 9">ATCC 700028</strain>
    </source>
</reference>
<sequence>MKVTNQSLFSLTIPIFLELMLTTIIGNVDTIMLGRYSDQAVGAVGGISQVLLIQTVILNFICLGSSILIAQYIGAQNKDGIQKAISVSLIMNLIMGLAIGFFYFWGWEWILVKIKLPSSLIEIGKFYFRIVGGLCFFQGITLTCSAIMKSFGNTKEMLFVNVGINLLNILGNGMFIFGWFGAPILGVNGVGISTVVSRFIGAIVAITIMMKYCNFKFIYLKNFSFKIMKHILYIGIPSAGEYLSWSVAQLIILSMVNTMGTIEIAARTYLALISSFIMTFSIALGNGTAIQVGQLVGANKKDEAYSQCLKSTKLSFLAAGIVSVIIILLKKPIMNFFTTDIAVLNAAYKVFIWMILIETGRTLNIVIINSLNASGDVRFPVTMGVISMYGVAVPLCWFLGLKLNLGLIGIWLGNAADEWVRGIIMLRRWKSKKWTKKSFI</sequence>
<evidence type="ECO:0000256" key="7">
    <source>
        <dbReference type="SAM" id="Phobius"/>
    </source>
</evidence>
<feature type="transmembrane region" description="Helical" evidence="7">
    <location>
        <begin position="186"/>
        <end position="210"/>
    </location>
</feature>
<dbReference type="CDD" id="cd13134">
    <property type="entry name" value="MATE_like_8"/>
    <property type="match status" value="1"/>
</dbReference>
<keyword evidence="5 7" id="KW-1133">Transmembrane helix</keyword>
<dbReference type="EMBL" id="FUWX01000009">
    <property type="protein sequence ID" value="SJZ70978.1"/>
    <property type="molecule type" value="Genomic_DNA"/>
</dbReference>
<keyword evidence="9" id="KW-1185">Reference proteome</keyword>
<dbReference type="InterPro" id="IPR002528">
    <property type="entry name" value="MATE_fam"/>
</dbReference>
<feature type="transmembrane region" description="Helical" evidence="7">
    <location>
        <begin position="46"/>
        <end position="73"/>
    </location>
</feature>
<evidence type="ECO:0000313" key="8">
    <source>
        <dbReference type="EMBL" id="SJZ70978.1"/>
    </source>
</evidence>
<dbReference type="GO" id="GO:0005886">
    <property type="term" value="C:plasma membrane"/>
    <property type="evidence" value="ECO:0007669"/>
    <property type="project" value="UniProtKB-SubCell"/>
</dbReference>
<dbReference type="Proteomes" id="UP000191153">
    <property type="component" value="Unassembled WGS sequence"/>
</dbReference>
<name>A0A1T4MWF3_9FUSO</name>
<feature type="transmembrane region" description="Helical" evidence="7">
    <location>
        <begin position="7"/>
        <end position="26"/>
    </location>
</feature>
<comment type="subcellular location">
    <subcellularLocation>
        <location evidence="1">Cell membrane</location>
        <topology evidence="1">Multi-pass membrane protein</topology>
    </subcellularLocation>
</comment>
<feature type="transmembrane region" description="Helical" evidence="7">
    <location>
        <begin position="158"/>
        <end position="180"/>
    </location>
</feature>
<feature type="transmembrane region" description="Helical" evidence="7">
    <location>
        <begin position="314"/>
        <end position="334"/>
    </location>
</feature>
<evidence type="ECO:0000256" key="1">
    <source>
        <dbReference type="ARBA" id="ARBA00004651"/>
    </source>
</evidence>
<dbReference type="PANTHER" id="PTHR42925:SF1">
    <property type="entry name" value="VIRULENCE FACTOR MVIN"/>
    <property type="match status" value="1"/>
</dbReference>